<dbReference type="Proteomes" id="UP000070700">
    <property type="component" value="Unassembled WGS sequence"/>
</dbReference>
<sequence>MTFNLSLLAAHISLLCSTQATTSFTFLPSALHVLAHLVLQGLSHMPGKKFPAENHIPSISGRFKFFTWMNTRRIKQALGSSMRDPGPNELRAQSEEWHLTYGLTGKLV</sequence>
<dbReference type="RefSeq" id="XP_018076899.1">
    <property type="nucleotide sequence ID" value="XM_018206583.1"/>
</dbReference>
<reference evidence="2 3" key="1">
    <citation type="submission" date="2015-10" db="EMBL/GenBank/DDBJ databases">
        <title>Full genome of DAOMC 229536 Phialocephala scopiformis, a fungal endophyte of spruce producing the potent anti-insectan compound rugulosin.</title>
        <authorList>
            <consortium name="DOE Joint Genome Institute"/>
            <person name="Walker A.K."/>
            <person name="Frasz S.L."/>
            <person name="Seifert K.A."/>
            <person name="Miller J.D."/>
            <person name="Mondo S.J."/>
            <person name="Labutti K."/>
            <person name="Lipzen A."/>
            <person name="Dockter R."/>
            <person name="Kennedy M."/>
            <person name="Grigoriev I.V."/>
            <person name="Spatafora J.W."/>
        </authorList>
    </citation>
    <scope>NUCLEOTIDE SEQUENCE [LARGE SCALE GENOMIC DNA]</scope>
    <source>
        <strain evidence="2 3">CBS 120377</strain>
    </source>
</reference>
<dbReference type="KEGG" id="psco:LY89DRAFT_303001"/>
<keyword evidence="1" id="KW-0732">Signal</keyword>
<feature type="chain" id="PRO_5008268527" description="Secreted protein" evidence="1">
    <location>
        <begin position="21"/>
        <end position="108"/>
    </location>
</feature>
<keyword evidence="3" id="KW-1185">Reference proteome</keyword>
<name>A0A194XR64_MOLSC</name>
<evidence type="ECO:0000313" key="2">
    <source>
        <dbReference type="EMBL" id="KUJ22544.1"/>
    </source>
</evidence>
<proteinExistence type="predicted"/>
<dbReference type="GeneID" id="28816309"/>
<dbReference type="AlphaFoldDB" id="A0A194XR64"/>
<gene>
    <name evidence="2" type="ORF">LY89DRAFT_303001</name>
</gene>
<organism evidence="2 3">
    <name type="scientific">Mollisia scopiformis</name>
    <name type="common">Conifer needle endophyte fungus</name>
    <name type="synonym">Phialocephala scopiformis</name>
    <dbReference type="NCBI Taxonomy" id="149040"/>
    <lineage>
        <taxon>Eukaryota</taxon>
        <taxon>Fungi</taxon>
        <taxon>Dikarya</taxon>
        <taxon>Ascomycota</taxon>
        <taxon>Pezizomycotina</taxon>
        <taxon>Leotiomycetes</taxon>
        <taxon>Helotiales</taxon>
        <taxon>Mollisiaceae</taxon>
        <taxon>Mollisia</taxon>
    </lineage>
</organism>
<accession>A0A194XR64</accession>
<evidence type="ECO:0000256" key="1">
    <source>
        <dbReference type="SAM" id="SignalP"/>
    </source>
</evidence>
<dbReference type="EMBL" id="KQ947406">
    <property type="protein sequence ID" value="KUJ22544.1"/>
    <property type="molecule type" value="Genomic_DNA"/>
</dbReference>
<protein>
    <recommendedName>
        <fullName evidence="4">Secreted protein</fullName>
    </recommendedName>
</protein>
<evidence type="ECO:0000313" key="3">
    <source>
        <dbReference type="Proteomes" id="UP000070700"/>
    </source>
</evidence>
<evidence type="ECO:0008006" key="4">
    <source>
        <dbReference type="Google" id="ProtNLM"/>
    </source>
</evidence>
<feature type="signal peptide" evidence="1">
    <location>
        <begin position="1"/>
        <end position="20"/>
    </location>
</feature>
<dbReference type="InParanoid" id="A0A194XR64"/>